<dbReference type="Pfam" id="PF02879">
    <property type="entry name" value="PGM_PMM_II"/>
    <property type="match status" value="1"/>
</dbReference>
<comment type="cofactor">
    <cofactor evidence="1">
        <name>Mg(2+)</name>
        <dbReference type="ChEBI" id="CHEBI:18420"/>
    </cofactor>
</comment>
<dbReference type="SUPFAM" id="SSF53738">
    <property type="entry name" value="Phosphoglucomutase, first 3 domains"/>
    <property type="match status" value="3"/>
</dbReference>
<dbReference type="SUPFAM" id="SSF55957">
    <property type="entry name" value="Phosphoglucomutase, C-terminal domain"/>
    <property type="match status" value="1"/>
</dbReference>
<dbReference type="InterPro" id="IPR016055">
    <property type="entry name" value="A-D-PHexomutase_a/b/a-I/II/III"/>
</dbReference>
<dbReference type="InterPro" id="IPR016066">
    <property type="entry name" value="A-D-PHexomutase_CS"/>
</dbReference>
<dbReference type="InterPro" id="IPR005844">
    <property type="entry name" value="A-D-PHexomutase_a/b/a-I"/>
</dbReference>
<dbReference type="PANTHER" id="PTHR45745">
    <property type="entry name" value="PHOSPHOMANNOMUTASE 45A"/>
    <property type="match status" value="1"/>
</dbReference>
<dbReference type="PROSITE" id="PS00710">
    <property type="entry name" value="PGM_PMM"/>
    <property type="match status" value="1"/>
</dbReference>
<evidence type="ECO:0000259" key="10">
    <source>
        <dbReference type="Pfam" id="PF02880"/>
    </source>
</evidence>
<feature type="domain" description="Alpha-D-phosphohexomutase alpha/beta/alpha" evidence="9">
    <location>
        <begin position="258"/>
        <end position="363"/>
    </location>
</feature>
<organism evidence="11 12">
    <name type="scientific">Haloferula helveola</name>
    <dbReference type="NCBI Taxonomy" id="490095"/>
    <lineage>
        <taxon>Bacteria</taxon>
        <taxon>Pseudomonadati</taxon>
        <taxon>Verrucomicrobiota</taxon>
        <taxon>Verrucomicrobiia</taxon>
        <taxon>Verrucomicrobiales</taxon>
        <taxon>Verrucomicrobiaceae</taxon>
        <taxon>Haloferula</taxon>
    </lineage>
</organism>
<sequence length="654" mass="70685">MPEMPASIQREMSDLPALLDQATAAGDLLESSRANIDLLLAGAASPVAEAAVRELAGAGEWQELNDRFYKTLAFGTGGLRGRTIGRVVTEVEKGAGGPNERPEHPCVGTATMNFFNVSRAVRGLIAGAKGAVPEGRKPKLVFAHDTRHFSRDFAEFCAKVCADLGCDAYLFEDARSTPQLSFAIRELRADAGVVLTASHNPPHDNGFKAYFNDGAQIVEPHASAIISQVNAIDSEVYEPVPEGERGSVTILGEEMDRRYMDRLKSLLMQPSLLEGGSAKVVFTNIHGTGGHITVPMLRELGFEVLTVPEQDVRDGRFPTVASPNPENAAALEMAVALAEKEGAQIVIGTDPDSDRMGVVARDSKGEMRLLTGNQIGSLMAWYRGMAAFEVGWLNDTTRARALFVKTFVTTELQTAIAAKFGLGVVNTLTGFKYIAAKLKKYEDAIPEDKKGGDYRSLDEDTTRKLRLEYSRFFLFGGEESYGYLGCDFVRDKDANGAAVMFAEVAAYAKSVGTTLPDLLDSIYDEFGYHEERGKAMVMEGADGAAKIQALAKSYSVNPPTELDGAAVERMRDFSTQDLFDEEGDQLPKEGMIFVDLADGRSFAVRPSGTEPKIKFYLFGKAAPGGSLAERKAEVGAALDSLWTAIEADAQSRMA</sequence>
<dbReference type="CDD" id="cd05799">
    <property type="entry name" value="PGM2"/>
    <property type="match status" value="1"/>
</dbReference>
<dbReference type="Pfam" id="PF02878">
    <property type="entry name" value="PGM_PMM_I"/>
    <property type="match status" value="1"/>
</dbReference>
<evidence type="ECO:0000256" key="4">
    <source>
        <dbReference type="ARBA" id="ARBA00022723"/>
    </source>
</evidence>
<evidence type="ECO:0000256" key="1">
    <source>
        <dbReference type="ARBA" id="ARBA00001946"/>
    </source>
</evidence>
<feature type="domain" description="Alpha-D-phosphohexomutase C-terminal" evidence="7">
    <location>
        <begin position="576"/>
        <end position="617"/>
    </location>
</feature>
<dbReference type="Pfam" id="PF02880">
    <property type="entry name" value="PGM_PMM_III"/>
    <property type="match status" value="1"/>
</dbReference>
<keyword evidence="4" id="KW-0479">Metal-binding</keyword>
<evidence type="ECO:0000259" key="8">
    <source>
        <dbReference type="Pfam" id="PF02878"/>
    </source>
</evidence>
<dbReference type="Gene3D" id="3.40.120.10">
    <property type="entry name" value="Alpha-D-Glucose-1,6-Bisphosphate, subunit A, domain 3"/>
    <property type="match status" value="3"/>
</dbReference>
<feature type="domain" description="Alpha-D-phosphohexomutase alpha/beta/alpha" evidence="8">
    <location>
        <begin position="109"/>
        <end position="234"/>
    </location>
</feature>
<accession>A0ABN6H7Y7</accession>
<evidence type="ECO:0000256" key="2">
    <source>
        <dbReference type="ARBA" id="ARBA00010231"/>
    </source>
</evidence>
<keyword evidence="12" id="KW-1185">Reference proteome</keyword>
<proteinExistence type="inferred from homology"/>
<dbReference type="InterPro" id="IPR005845">
    <property type="entry name" value="A-D-PHexomutase_a/b/a-II"/>
</dbReference>
<dbReference type="Proteomes" id="UP001374893">
    <property type="component" value="Chromosome"/>
</dbReference>
<evidence type="ECO:0000313" key="12">
    <source>
        <dbReference type="Proteomes" id="UP001374893"/>
    </source>
</evidence>
<dbReference type="InterPro" id="IPR005846">
    <property type="entry name" value="A-D-PHexomutase_a/b/a-III"/>
</dbReference>
<dbReference type="PANTHER" id="PTHR45745:SF1">
    <property type="entry name" value="PHOSPHOGLUCOMUTASE 2B-RELATED"/>
    <property type="match status" value="1"/>
</dbReference>
<evidence type="ECO:0000259" key="9">
    <source>
        <dbReference type="Pfam" id="PF02879"/>
    </source>
</evidence>
<comment type="similarity">
    <text evidence="2">Belongs to the phosphohexose mutase family.</text>
</comment>
<evidence type="ECO:0000256" key="6">
    <source>
        <dbReference type="ARBA" id="ARBA00023235"/>
    </source>
</evidence>
<dbReference type="InterPro" id="IPR005843">
    <property type="entry name" value="A-D-PHexomutase_C"/>
</dbReference>
<dbReference type="InterPro" id="IPR036900">
    <property type="entry name" value="A-D-PHexomutase_C_sf"/>
</dbReference>
<dbReference type="Pfam" id="PF00408">
    <property type="entry name" value="PGM_PMM_IV"/>
    <property type="match status" value="1"/>
</dbReference>
<dbReference type="EMBL" id="AP024702">
    <property type="protein sequence ID" value="BCX49786.1"/>
    <property type="molecule type" value="Genomic_DNA"/>
</dbReference>
<protein>
    <submittedName>
        <fullName evidence="11">Phosphoglucomutase</fullName>
    </submittedName>
</protein>
<reference evidence="11 12" key="1">
    <citation type="submission" date="2021-06" db="EMBL/GenBank/DDBJ databases">
        <title>Complete genome of Haloferula helveola possessing various polysaccharide degrading enzymes.</title>
        <authorList>
            <person name="Takami H."/>
            <person name="Huang C."/>
            <person name="Hamasaki K."/>
        </authorList>
    </citation>
    <scope>NUCLEOTIDE SEQUENCE [LARGE SCALE GENOMIC DNA]</scope>
    <source>
        <strain evidence="11 12">CN-1</strain>
    </source>
</reference>
<keyword evidence="5" id="KW-0460">Magnesium</keyword>
<feature type="domain" description="Alpha-D-phosphohexomutase alpha/beta/alpha" evidence="10">
    <location>
        <begin position="372"/>
        <end position="525"/>
    </location>
</feature>
<evidence type="ECO:0000256" key="5">
    <source>
        <dbReference type="ARBA" id="ARBA00022842"/>
    </source>
</evidence>
<evidence type="ECO:0000256" key="3">
    <source>
        <dbReference type="ARBA" id="ARBA00022553"/>
    </source>
</evidence>
<keyword evidence="3" id="KW-0597">Phosphoprotein</keyword>
<gene>
    <name evidence="11" type="primary">pgcA</name>
    <name evidence="11" type="ORF">HAHE_36940</name>
</gene>
<keyword evidence="6" id="KW-0413">Isomerase</keyword>
<evidence type="ECO:0000313" key="11">
    <source>
        <dbReference type="EMBL" id="BCX49786.1"/>
    </source>
</evidence>
<name>A0ABN6H7Y7_9BACT</name>
<evidence type="ECO:0000259" key="7">
    <source>
        <dbReference type="Pfam" id="PF00408"/>
    </source>
</evidence>